<reference evidence="2 3" key="1">
    <citation type="submission" date="2018-05" db="EMBL/GenBank/DDBJ databases">
        <title>The draft genome of strain NS-104.</title>
        <authorList>
            <person name="Hang P."/>
            <person name="Jiang J."/>
        </authorList>
    </citation>
    <scope>NUCLEOTIDE SEQUENCE [LARGE SCALE GENOMIC DNA]</scope>
    <source>
        <strain evidence="2 3">NS-104</strain>
    </source>
</reference>
<dbReference type="GO" id="GO:0003677">
    <property type="term" value="F:DNA binding"/>
    <property type="evidence" value="ECO:0007669"/>
    <property type="project" value="InterPro"/>
</dbReference>
<name>A0A2U2DJZ2_9HYPH</name>
<feature type="domain" description="HTH cro/C1-type" evidence="1">
    <location>
        <begin position="45"/>
        <end position="77"/>
    </location>
</feature>
<accession>A0A2U2DJZ2</accession>
<organism evidence="2 3">
    <name type="scientific">Metarhizobium album</name>
    <dbReference type="NCBI Taxonomy" id="2182425"/>
    <lineage>
        <taxon>Bacteria</taxon>
        <taxon>Pseudomonadati</taxon>
        <taxon>Pseudomonadota</taxon>
        <taxon>Alphaproteobacteria</taxon>
        <taxon>Hyphomicrobiales</taxon>
        <taxon>Rhizobiaceae</taxon>
        <taxon>Metarhizobium</taxon>
    </lineage>
</organism>
<protein>
    <recommendedName>
        <fullName evidence="1">HTH cro/C1-type domain-containing protein</fullName>
    </recommendedName>
</protein>
<dbReference type="InterPro" id="IPR010982">
    <property type="entry name" value="Lambda_DNA-bd_dom_sf"/>
</dbReference>
<evidence type="ECO:0000313" key="2">
    <source>
        <dbReference type="EMBL" id="PWE53637.1"/>
    </source>
</evidence>
<dbReference type="Gene3D" id="1.10.260.40">
    <property type="entry name" value="lambda repressor-like DNA-binding domains"/>
    <property type="match status" value="1"/>
</dbReference>
<evidence type="ECO:0000313" key="3">
    <source>
        <dbReference type="Proteomes" id="UP000245252"/>
    </source>
</evidence>
<dbReference type="EMBL" id="QFBC01000014">
    <property type="protein sequence ID" value="PWE53637.1"/>
    <property type="molecule type" value="Genomic_DNA"/>
</dbReference>
<sequence>MEEFSYGKMLKLVRESWRFTQDDLAIRMEKLVSDKRGVRRKNAIRTSISQMETGVRQFRPELIAAAATVLNIPDSWFYYPMPSMESVEKNLAKLRVKQNPTRKASLTSVAKELPKPQQPSSLPDPNEFFREPGRDQLLKAAVKLLISPGPALVAIKGLSGYGKSSFASLLVSEALKADSRTRLAIAISCRNRSTEQIETAIRDAIGQIDGRLRGRALAEVVRVIPTILVLDDFYHPSSQSAPAMAGELASRLSSAFEKGGGLKLVVTGGVGSSRQPLLESLKRIVGETRSMDVALGELSQTDVVWFLVKGMRIDSLTARSAARSLGGDPIKIGAYVSAHRVAPISPPELLAMTRRINQSKDAGNKTKDPRSQELEELVGQLCDFGSTTYLTGAVLALSQSGLSIENCVKLVRGLITQDGLKVSSIDSNDAIMDVRTALGKPLHPFINHDTHTVELHARVKMALVRSVPRILGEEGARTIHRRLAEAALSRLPSAFSRSFVPTTANLADFQDMLQHMMDLYYMAPDLPVPVGADHFLPSKSDSPFDPAILLKLLDDPIAIRSRYSIANTTFHTVMLSRVGKDNDERMLTRQFGDFEQKLSLLSHFLVDRELGDPDRIEPIPELRPEFASHVLLDVAVCANQAGLIEIAHGAIRRRQRYRGSESTGTMFARILDILRGPNWIDHADISELAASLEADSEHINVYVSVLLREGELSHAETFVDRYASKAVAVVAALEQHRVAYTALTKKVRRHINSLLLSCRRLMAKRGQVLANVGRMDAALLEFEQAINAEDFRRGGVSDGPAVLSGETGRSFCIALAVVGGEKNLATAAACIEYNIQKATSSLRTYDMLDWYTLQAALFRLRGDPAAAEESLKKAEMVRREDGVALSFVSLVTLAIEQERQKLRRNGPRFNSGKLNAIHGVAESSRHRLLACDAALLLAEASIGRDRTQYLQAARLVIQGGYGFRSADAEILSMDQTSDHLI</sequence>
<dbReference type="Proteomes" id="UP000245252">
    <property type="component" value="Unassembled WGS sequence"/>
</dbReference>
<dbReference type="AlphaFoldDB" id="A0A2U2DJZ2"/>
<dbReference type="SUPFAM" id="SSF52540">
    <property type="entry name" value="P-loop containing nucleoside triphosphate hydrolases"/>
    <property type="match status" value="1"/>
</dbReference>
<dbReference type="CDD" id="cd00093">
    <property type="entry name" value="HTH_XRE"/>
    <property type="match status" value="1"/>
</dbReference>
<dbReference type="InterPro" id="IPR027417">
    <property type="entry name" value="P-loop_NTPase"/>
</dbReference>
<keyword evidence="3" id="KW-1185">Reference proteome</keyword>
<dbReference type="RefSeq" id="WP_109460805.1">
    <property type="nucleotide sequence ID" value="NZ_QFBC01000014.1"/>
</dbReference>
<evidence type="ECO:0000259" key="1">
    <source>
        <dbReference type="PROSITE" id="PS50943"/>
    </source>
</evidence>
<gene>
    <name evidence="2" type="ORF">DEM27_24110</name>
</gene>
<comment type="caution">
    <text evidence="2">The sequence shown here is derived from an EMBL/GenBank/DDBJ whole genome shotgun (WGS) entry which is preliminary data.</text>
</comment>
<dbReference type="PROSITE" id="PS50943">
    <property type="entry name" value="HTH_CROC1"/>
    <property type="match status" value="1"/>
</dbReference>
<dbReference type="SUPFAM" id="SSF47413">
    <property type="entry name" value="lambda repressor-like DNA-binding domains"/>
    <property type="match status" value="1"/>
</dbReference>
<proteinExistence type="predicted"/>
<dbReference type="InterPro" id="IPR001387">
    <property type="entry name" value="Cro/C1-type_HTH"/>
</dbReference>